<feature type="non-terminal residue" evidence="1">
    <location>
        <position position="160"/>
    </location>
</feature>
<reference evidence="1" key="2">
    <citation type="submission" date="2021-04" db="EMBL/GenBank/DDBJ databases">
        <authorList>
            <person name="Gilroy R."/>
        </authorList>
    </citation>
    <scope>NUCLEOTIDE SEQUENCE</scope>
    <source>
        <strain evidence="1">CHK192-9172</strain>
    </source>
</reference>
<sequence>MIITYLGHSGFLAELEDVYFLFDYYKGEIPKLQKEKPLIVFVSHRHHDHYNRKIWDLRKEYPHVRYVISKDISMSERMRQRFSITEEDLKNILRAAPNQIYEMDIWGKTALKIETFRSTDEGTAFYLTCGKHTLYHAGDLQLWLWQEEGEEWNRDMRNRF</sequence>
<reference evidence="1" key="1">
    <citation type="journal article" date="2021" name="PeerJ">
        <title>Extensive microbial diversity within the chicken gut microbiome revealed by metagenomics and culture.</title>
        <authorList>
            <person name="Gilroy R."/>
            <person name="Ravi A."/>
            <person name="Getino M."/>
            <person name="Pursley I."/>
            <person name="Horton D.L."/>
            <person name="Alikhan N.F."/>
            <person name="Baker D."/>
            <person name="Gharbi K."/>
            <person name="Hall N."/>
            <person name="Watson M."/>
            <person name="Adriaenssens E.M."/>
            <person name="Foster-Nyarko E."/>
            <person name="Jarju S."/>
            <person name="Secka A."/>
            <person name="Antonio M."/>
            <person name="Oren A."/>
            <person name="Chaudhuri R.R."/>
            <person name="La Ragione R."/>
            <person name="Hildebrand F."/>
            <person name="Pallen M.J."/>
        </authorList>
    </citation>
    <scope>NUCLEOTIDE SEQUENCE</scope>
    <source>
        <strain evidence="1">CHK192-9172</strain>
    </source>
</reference>
<proteinExistence type="predicted"/>
<dbReference type="PANTHER" id="PTHR42967">
    <property type="entry name" value="METAL DEPENDENT HYDROLASE"/>
    <property type="match status" value="1"/>
</dbReference>
<name>A0A9D2D479_9FIRM</name>
<comment type="caution">
    <text evidence="1">The sequence shown here is derived from an EMBL/GenBank/DDBJ whole genome shotgun (WGS) entry which is preliminary data.</text>
</comment>
<evidence type="ECO:0000313" key="2">
    <source>
        <dbReference type="Proteomes" id="UP000824024"/>
    </source>
</evidence>
<organism evidence="1 2">
    <name type="scientific">Candidatus Eubacterium avistercoris</name>
    <dbReference type="NCBI Taxonomy" id="2838567"/>
    <lineage>
        <taxon>Bacteria</taxon>
        <taxon>Bacillati</taxon>
        <taxon>Bacillota</taxon>
        <taxon>Clostridia</taxon>
        <taxon>Eubacteriales</taxon>
        <taxon>Eubacteriaceae</taxon>
        <taxon>Eubacterium</taxon>
    </lineage>
</organism>
<gene>
    <name evidence="1" type="ORF">IAA08_10315</name>
</gene>
<dbReference type="Proteomes" id="UP000824024">
    <property type="component" value="Unassembled WGS sequence"/>
</dbReference>
<dbReference type="EMBL" id="DXCH01000278">
    <property type="protein sequence ID" value="HIZ08311.1"/>
    <property type="molecule type" value="Genomic_DNA"/>
</dbReference>
<dbReference type="PANTHER" id="PTHR42967:SF1">
    <property type="entry name" value="MBL FOLD METALLO-HYDROLASE"/>
    <property type="match status" value="1"/>
</dbReference>
<dbReference type="InterPro" id="IPR036866">
    <property type="entry name" value="RibonucZ/Hydroxyglut_hydro"/>
</dbReference>
<dbReference type="Pfam" id="PF13483">
    <property type="entry name" value="Lactamase_B_3"/>
    <property type="match status" value="1"/>
</dbReference>
<evidence type="ECO:0000313" key="1">
    <source>
        <dbReference type="EMBL" id="HIZ08311.1"/>
    </source>
</evidence>
<protein>
    <submittedName>
        <fullName evidence="1">MBL fold metallo-hydrolase</fullName>
    </submittedName>
</protein>
<dbReference type="Gene3D" id="3.60.15.10">
    <property type="entry name" value="Ribonuclease Z/Hydroxyacylglutathione hydrolase-like"/>
    <property type="match status" value="1"/>
</dbReference>
<accession>A0A9D2D479</accession>
<dbReference type="SUPFAM" id="SSF56281">
    <property type="entry name" value="Metallo-hydrolase/oxidoreductase"/>
    <property type="match status" value="1"/>
</dbReference>
<dbReference type="AlphaFoldDB" id="A0A9D2D479"/>